<comment type="caution">
    <text evidence="2">The sequence shown here is derived from an EMBL/GenBank/DDBJ whole genome shotgun (WGS) entry which is preliminary data.</text>
</comment>
<organism evidence="2 3">
    <name type="scientific">Umezawaea endophytica</name>
    <dbReference type="NCBI Taxonomy" id="1654476"/>
    <lineage>
        <taxon>Bacteria</taxon>
        <taxon>Bacillati</taxon>
        <taxon>Actinomycetota</taxon>
        <taxon>Actinomycetes</taxon>
        <taxon>Pseudonocardiales</taxon>
        <taxon>Pseudonocardiaceae</taxon>
        <taxon>Umezawaea</taxon>
    </lineage>
</organism>
<protein>
    <submittedName>
        <fullName evidence="2">Helix-turn-helix transcriptional regulator</fullName>
    </submittedName>
</protein>
<dbReference type="SMART" id="SM00530">
    <property type="entry name" value="HTH_XRE"/>
    <property type="match status" value="1"/>
</dbReference>
<evidence type="ECO:0000259" key="1">
    <source>
        <dbReference type="SMART" id="SM00530"/>
    </source>
</evidence>
<dbReference type="Gene3D" id="1.10.260.40">
    <property type="entry name" value="lambda repressor-like DNA-binding domains"/>
    <property type="match status" value="1"/>
</dbReference>
<feature type="domain" description="HTH cro/C1-type" evidence="1">
    <location>
        <begin position="8"/>
        <end position="80"/>
    </location>
</feature>
<proteinExistence type="predicted"/>
<dbReference type="Pfam" id="PF13560">
    <property type="entry name" value="HTH_31"/>
    <property type="match status" value="1"/>
</dbReference>
<accession>A0A9X2VIF5</accession>
<dbReference type="InterPro" id="IPR001387">
    <property type="entry name" value="Cro/C1-type_HTH"/>
</dbReference>
<evidence type="ECO:0000313" key="2">
    <source>
        <dbReference type="EMBL" id="MCS7476694.1"/>
    </source>
</evidence>
<keyword evidence="3" id="KW-1185">Reference proteome</keyword>
<dbReference type="GO" id="GO:0003677">
    <property type="term" value="F:DNA binding"/>
    <property type="evidence" value="ECO:0007669"/>
    <property type="project" value="InterPro"/>
</dbReference>
<name>A0A9X2VIF5_9PSEU</name>
<dbReference type="PANTHER" id="PTHR35010">
    <property type="entry name" value="BLL4672 PROTEIN-RELATED"/>
    <property type="match status" value="1"/>
</dbReference>
<dbReference type="Proteomes" id="UP001141259">
    <property type="component" value="Unassembled WGS sequence"/>
</dbReference>
<evidence type="ECO:0000313" key="3">
    <source>
        <dbReference type="Proteomes" id="UP001141259"/>
    </source>
</evidence>
<dbReference type="SUPFAM" id="SSF47413">
    <property type="entry name" value="lambda repressor-like DNA-binding domains"/>
    <property type="match status" value="1"/>
</dbReference>
<dbReference type="Pfam" id="PF17765">
    <property type="entry name" value="MLTR_LBD"/>
    <property type="match status" value="1"/>
</dbReference>
<dbReference type="CDD" id="cd00093">
    <property type="entry name" value="HTH_XRE"/>
    <property type="match status" value="1"/>
</dbReference>
<dbReference type="InterPro" id="IPR010982">
    <property type="entry name" value="Lambda_DNA-bd_dom_sf"/>
</dbReference>
<dbReference type="RefSeq" id="WP_259622210.1">
    <property type="nucleotide sequence ID" value="NZ_JANYMP010000003.1"/>
</dbReference>
<sequence>MSEALGEFLRSRRSRLTPKEVGLPDGRRRRTPGLRREEVAELAEIGVDWYVRLEQGRAVRPSPATIEALARALLLDDTERAHLEALARNGSRAPFEREVVPDATRRVVEAMTEPAYVTGRRWDLLVCNTAAVELFGDMSGNVLEHLLLDPAGRTLFGAAWEGQAAHAVAQFRVAYDLWAPDRAFVDLADRLRRGCPEFEVWWDGHDVVGGGAGRKVLNGVVHDYATFRVNEDPELRLTVYTAERAGSA</sequence>
<gene>
    <name evidence="2" type="ORF">NZH93_07500</name>
</gene>
<dbReference type="AlphaFoldDB" id="A0A9X2VIF5"/>
<reference evidence="2" key="1">
    <citation type="submission" date="2022-08" db="EMBL/GenBank/DDBJ databases">
        <authorList>
            <person name="Tistechok S."/>
            <person name="Samborskyy M."/>
            <person name="Roman I."/>
        </authorList>
    </citation>
    <scope>NUCLEOTIDE SEQUENCE</scope>
    <source>
        <strain evidence="2">DSM 103496</strain>
    </source>
</reference>
<dbReference type="PANTHER" id="PTHR35010:SF3">
    <property type="entry name" value="BLL4873 PROTEIN"/>
    <property type="match status" value="1"/>
</dbReference>
<dbReference type="Gene3D" id="3.30.450.180">
    <property type="match status" value="1"/>
</dbReference>
<dbReference type="InterPro" id="IPR041413">
    <property type="entry name" value="MLTR_LBD"/>
</dbReference>
<dbReference type="EMBL" id="JANYMP010000003">
    <property type="protein sequence ID" value="MCS7476694.1"/>
    <property type="molecule type" value="Genomic_DNA"/>
</dbReference>